<dbReference type="InterPro" id="IPR010998">
    <property type="entry name" value="Integrase_recombinase_N"/>
</dbReference>
<dbReference type="Pfam" id="PF00589">
    <property type="entry name" value="Phage_integrase"/>
    <property type="match status" value="1"/>
</dbReference>
<dbReference type="Gene3D" id="1.10.150.130">
    <property type="match status" value="1"/>
</dbReference>
<dbReference type="Proteomes" id="UP000195897">
    <property type="component" value="Unassembled WGS sequence"/>
</dbReference>
<dbReference type="RefSeq" id="WP_087374832.1">
    <property type="nucleotide sequence ID" value="NZ_NFKK01000030.1"/>
</dbReference>
<name>A0A1Y4L887_9FIRM</name>
<sequence>MVLYHLSLLLHTRFAKIMEGQVFFMPRKKQVKRSDGTYEYKITVGKDLHGKAIRKSFYSAKSLAEAKAKAQEYIISSRVSALTGQPVSGSSRHEDTFSHWAMQWLETYKKPTVTPNTYHLSYFVPVTCYLIPFFGDADLCAIQPVDVQRFFNERRDLSMSYLKKFKLCLTAIFECAYENGVPCRNPVKHVKLVSAAQPHEKRVYTDAQIETVKYCARMEFPAVYILLELGLRRGELCGLMWSDIDRKARTIRIDRAVRTTAGTVSIAEPKHGSRRVLPLSDECLEVFDSIPRRSMYIFPNAAGKPWDPNGFSRSYNRFMDTLPSGLPRLTPHELRHTCGTALRRRGVDIYTIQKYLGHQDIDVTANTYVHSEIETMRAALDTTTKPRQTTPKTAEN</sequence>
<reference evidence="8" key="1">
    <citation type="submission" date="2017-04" db="EMBL/GenBank/DDBJ databases">
        <title>Function of individual gut microbiota members based on whole genome sequencing of pure cultures obtained from chicken caecum.</title>
        <authorList>
            <person name="Medvecky M."/>
            <person name="Cejkova D."/>
            <person name="Polansky O."/>
            <person name="Karasova D."/>
            <person name="Kubasova T."/>
            <person name="Cizek A."/>
            <person name="Rychlik I."/>
        </authorList>
    </citation>
    <scope>NUCLEOTIDE SEQUENCE [LARGE SCALE GENOMIC DNA]</scope>
    <source>
        <strain evidence="8">An180</strain>
    </source>
</reference>
<evidence type="ECO:0000313" key="8">
    <source>
        <dbReference type="Proteomes" id="UP000195897"/>
    </source>
</evidence>
<dbReference type="SUPFAM" id="SSF56349">
    <property type="entry name" value="DNA breaking-rejoining enzymes"/>
    <property type="match status" value="1"/>
</dbReference>
<dbReference type="PANTHER" id="PTHR30349:SF64">
    <property type="entry name" value="PROPHAGE INTEGRASE INTD-RELATED"/>
    <property type="match status" value="1"/>
</dbReference>
<dbReference type="GO" id="GO:0006310">
    <property type="term" value="P:DNA recombination"/>
    <property type="evidence" value="ECO:0007669"/>
    <property type="project" value="UniProtKB-KW"/>
</dbReference>
<dbReference type="InterPro" id="IPR050090">
    <property type="entry name" value="Tyrosine_recombinase_XerCD"/>
</dbReference>
<dbReference type="GO" id="GO:0015074">
    <property type="term" value="P:DNA integration"/>
    <property type="evidence" value="ECO:0007669"/>
    <property type="project" value="UniProtKB-KW"/>
</dbReference>
<feature type="domain" description="Tyr recombinase" evidence="6">
    <location>
        <begin position="199"/>
        <end position="381"/>
    </location>
</feature>
<dbReference type="InterPro" id="IPR011010">
    <property type="entry name" value="DNA_brk_join_enz"/>
</dbReference>
<accession>A0A1Y4L887</accession>
<dbReference type="InterPro" id="IPR002104">
    <property type="entry name" value="Integrase_catalytic"/>
</dbReference>
<evidence type="ECO:0000313" key="7">
    <source>
        <dbReference type="EMBL" id="OUP50252.1"/>
    </source>
</evidence>
<organism evidence="7 8">
    <name type="scientific">Butyricicoccus pullicaecorum</name>
    <dbReference type="NCBI Taxonomy" id="501571"/>
    <lineage>
        <taxon>Bacteria</taxon>
        <taxon>Bacillati</taxon>
        <taxon>Bacillota</taxon>
        <taxon>Clostridia</taxon>
        <taxon>Eubacteriales</taxon>
        <taxon>Butyricicoccaceae</taxon>
        <taxon>Butyricicoccus</taxon>
    </lineage>
</organism>
<protein>
    <recommendedName>
        <fullName evidence="6">Tyr recombinase domain-containing protein</fullName>
    </recommendedName>
</protein>
<comment type="caution">
    <text evidence="7">The sequence shown here is derived from an EMBL/GenBank/DDBJ whole genome shotgun (WGS) entry which is preliminary data.</text>
</comment>
<dbReference type="AlphaFoldDB" id="A0A1Y4L887"/>
<evidence type="ECO:0000256" key="3">
    <source>
        <dbReference type="ARBA" id="ARBA00022908"/>
    </source>
</evidence>
<comment type="function">
    <text evidence="1">Site-specific tyrosine recombinase, which acts by catalyzing the cutting and rejoining of the recombining DNA molecules.</text>
</comment>
<proteinExistence type="inferred from homology"/>
<dbReference type="InterPro" id="IPR004107">
    <property type="entry name" value="Integrase_SAM-like_N"/>
</dbReference>
<keyword evidence="4" id="KW-0238">DNA-binding</keyword>
<dbReference type="Gene3D" id="1.10.443.10">
    <property type="entry name" value="Intergrase catalytic core"/>
    <property type="match status" value="1"/>
</dbReference>
<keyword evidence="3" id="KW-0229">DNA integration</keyword>
<dbReference type="PROSITE" id="PS51898">
    <property type="entry name" value="TYR_RECOMBINASE"/>
    <property type="match status" value="1"/>
</dbReference>
<evidence type="ECO:0000256" key="4">
    <source>
        <dbReference type="ARBA" id="ARBA00023125"/>
    </source>
</evidence>
<dbReference type="GO" id="GO:0003677">
    <property type="term" value="F:DNA binding"/>
    <property type="evidence" value="ECO:0007669"/>
    <property type="project" value="UniProtKB-KW"/>
</dbReference>
<dbReference type="EMBL" id="NFKK01000030">
    <property type="protein sequence ID" value="OUP50252.1"/>
    <property type="molecule type" value="Genomic_DNA"/>
</dbReference>
<comment type="similarity">
    <text evidence="2">Belongs to the 'phage' integrase family.</text>
</comment>
<dbReference type="Pfam" id="PF14659">
    <property type="entry name" value="Phage_int_SAM_3"/>
    <property type="match status" value="1"/>
</dbReference>
<dbReference type="InterPro" id="IPR013762">
    <property type="entry name" value="Integrase-like_cat_sf"/>
</dbReference>
<keyword evidence="5" id="KW-0233">DNA recombination</keyword>
<dbReference type="PANTHER" id="PTHR30349">
    <property type="entry name" value="PHAGE INTEGRASE-RELATED"/>
    <property type="match status" value="1"/>
</dbReference>
<evidence type="ECO:0000256" key="5">
    <source>
        <dbReference type="ARBA" id="ARBA00023172"/>
    </source>
</evidence>
<dbReference type="CDD" id="cd01189">
    <property type="entry name" value="INT_ICEBs1_C_like"/>
    <property type="match status" value="1"/>
</dbReference>
<gene>
    <name evidence="7" type="ORF">B5F17_14045</name>
</gene>
<evidence type="ECO:0000259" key="6">
    <source>
        <dbReference type="PROSITE" id="PS51898"/>
    </source>
</evidence>
<evidence type="ECO:0000256" key="2">
    <source>
        <dbReference type="ARBA" id="ARBA00008857"/>
    </source>
</evidence>
<evidence type="ECO:0000256" key="1">
    <source>
        <dbReference type="ARBA" id="ARBA00003283"/>
    </source>
</evidence>